<dbReference type="GO" id="GO:0015627">
    <property type="term" value="C:type II protein secretion system complex"/>
    <property type="evidence" value="ECO:0007669"/>
    <property type="project" value="TreeGrafter"/>
</dbReference>
<gene>
    <name evidence="2" type="ORF">OCK74_12840</name>
</gene>
<keyword evidence="3" id="KW-1185">Reference proteome</keyword>
<dbReference type="PANTHER" id="PTHR21180">
    <property type="entry name" value="ENDONUCLEASE/EXONUCLEASE/PHOSPHATASE FAMILY DOMAIN-CONTAINING PROTEIN 1"/>
    <property type="match status" value="1"/>
</dbReference>
<evidence type="ECO:0000256" key="1">
    <source>
        <dbReference type="SAM" id="Phobius"/>
    </source>
</evidence>
<dbReference type="RefSeq" id="WP_279297453.1">
    <property type="nucleotide sequence ID" value="NZ_JAOTIF010000009.1"/>
</dbReference>
<organism evidence="2 3">
    <name type="scientific">Paraflavisolibacter caeni</name>
    <dbReference type="NCBI Taxonomy" id="2982496"/>
    <lineage>
        <taxon>Bacteria</taxon>
        <taxon>Pseudomonadati</taxon>
        <taxon>Bacteroidota</taxon>
        <taxon>Chitinophagia</taxon>
        <taxon>Chitinophagales</taxon>
        <taxon>Chitinophagaceae</taxon>
        <taxon>Paraflavisolibacter</taxon>
    </lineage>
</organism>
<dbReference type="PANTHER" id="PTHR21180:SF32">
    <property type="entry name" value="ENDONUCLEASE_EXONUCLEASE_PHOSPHATASE FAMILY DOMAIN-CONTAINING PROTEIN 1"/>
    <property type="match status" value="1"/>
</dbReference>
<accession>A0A9X3B8P0</accession>
<dbReference type="EMBL" id="JAOTIF010000009">
    <property type="protein sequence ID" value="MCU7550011.1"/>
    <property type="molecule type" value="Genomic_DNA"/>
</dbReference>
<dbReference type="AlphaFoldDB" id="A0A9X3B8P0"/>
<dbReference type="InterPro" id="IPR010994">
    <property type="entry name" value="RuvA_2-like"/>
</dbReference>
<name>A0A9X3B8P0_9BACT</name>
<dbReference type="Proteomes" id="UP001155483">
    <property type="component" value="Unassembled WGS sequence"/>
</dbReference>
<comment type="caution">
    <text evidence="2">The sequence shown here is derived from an EMBL/GenBank/DDBJ whole genome shotgun (WGS) entry which is preliminary data.</text>
</comment>
<keyword evidence="1" id="KW-0472">Membrane</keyword>
<dbReference type="Gene3D" id="1.10.150.280">
    <property type="entry name" value="AF1531-like domain"/>
    <property type="match status" value="2"/>
</dbReference>
<feature type="transmembrane region" description="Helical" evidence="1">
    <location>
        <begin position="21"/>
        <end position="38"/>
    </location>
</feature>
<proteinExistence type="predicted"/>
<evidence type="ECO:0000313" key="2">
    <source>
        <dbReference type="EMBL" id="MCU7550011.1"/>
    </source>
</evidence>
<keyword evidence="1" id="KW-1133">Transmembrane helix</keyword>
<keyword evidence="1" id="KW-0812">Transmembrane</keyword>
<dbReference type="Pfam" id="PF12836">
    <property type="entry name" value="HHH_3"/>
    <property type="match status" value="2"/>
</dbReference>
<reference evidence="2" key="1">
    <citation type="submission" date="2022-09" db="EMBL/GenBank/DDBJ databases">
        <authorList>
            <person name="Yuan C."/>
            <person name="Ke Z."/>
        </authorList>
    </citation>
    <scope>NUCLEOTIDE SEQUENCE</scope>
    <source>
        <strain evidence="2">LB-8</strain>
    </source>
</reference>
<dbReference type="SUPFAM" id="SSF47781">
    <property type="entry name" value="RuvA domain 2-like"/>
    <property type="match status" value="3"/>
</dbReference>
<reference evidence="2" key="2">
    <citation type="submission" date="2023-04" db="EMBL/GenBank/DDBJ databases">
        <title>Paracnuella aquatica gen. nov., sp. nov., a member of the family Chitinophagaceae isolated from a hot spring.</title>
        <authorList>
            <person name="Wang C."/>
        </authorList>
    </citation>
    <scope>NUCLEOTIDE SEQUENCE</scope>
    <source>
        <strain evidence="2">LB-8</strain>
    </source>
</reference>
<evidence type="ECO:0000313" key="3">
    <source>
        <dbReference type="Proteomes" id="UP001155483"/>
    </source>
</evidence>
<protein>
    <submittedName>
        <fullName evidence="2">Helix-hairpin-helix domain-containing protein</fullName>
    </submittedName>
</protein>
<sequence>MCWKKILSDYFTFSRKDRMGILALISLILLMFLIPFFYGQPKSPSLLKADSTLLIETRPSPGNKVYERISASEHSAVKRGPIAQAPKADYNPNAVPFQFDPNALDEQGWARLGLPTRTIHTIINYRSKGGWFYKKEDIQKIWGLPEGFYQHVEDFILIPQAFTTAASQNTQSRKITYTSIDINKADTTAFIALPGIGSKLANRIVNFRDKLGGFYSIDQIGETYGLPDSTFQKIRKYVQCPEYSLHQLNINTASKDELKAHPYIRWNLANAIVEFRNQHGNFTTLDDLKNIALIDEPTFKKIIPYLSL</sequence>
<dbReference type="InterPro" id="IPR051675">
    <property type="entry name" value="Endo/Exo/Phosphatase_dom_1"/>
</dbReference>
<dbReference type="GO" id="GO:0015628">
    <property type="term" value="P:protein secretion by the type II secretion system"/>
    <property type="evidence" value="ECO:0007669"/>
    <property type="project" value="TreeGrafter"/>
</dbReference>